<organism evidence="1 2">
    <name type="scientific">Stigmatella erecta</name>
    <dbReference type="NCBI Taxonomy" id="83460"/>
    <lineage>
        <taxon>Bacteria</taxon>
        <taxon>Pseudomonadati</taxon>
        <taxon>Myxococcota</taxon>
        <taxon>Myxococcia</taxon>
        <taxon>Myxococcales</taxon>
        <taxon>Cystobacterineae</taxon>
        <taxon>Archangiaceae</taxon>
        <taxon>Stigmatella</taxon>
    </lineage>
</organism>
<dbReference type="RefSeq" id="WP_093525539.1">
    <property type="nucleotide sequence ID" value="NZ_FOIJ01000022.1"/>
</dbReference>
<gene>
    <name evidence="1" type="ORF">SAMN05443639_12212</name>
</gene>
<reference evidence="2" key="1">
    <citation type="submission" date="2016-10" db="EMBL/GenBank/DDBJ databases">
        <authorList>
            <person name="Varghese N."/>
            <person name="Submissions S."/>
        </authorList>
    </citation>
    <scope>NUCLEOTIDE SEQUENCE [LARGE SCALE GENOMIC DNA]</scope>
    <source>
        <strain evidence="2">DSM 16858</strain>
    </source>
</reference>
<dbReference type="Proteomes" id="UP000199181">
    <property type="component" value="Unassembled WGS sequence"/>
</dbReference>
<sequence length="641" mass="68670">MVTPQQPLEGRARSEPYRRRWALGVLAASLATWAVGCHGEGEETPGALRADGRAAPSAALEGARGNTLYGYWSSSGGPVPSSAGNRRFLVESTGTTGPVTFELDAGITPSLYLLNAQGQVLLEAHGGQGTQAHLSSTLAPGSYTLVAATPVAGRAGAFTIRSDKAVLRYPQRLWVQAATQFNWVYDDAGTGANGNVSIWRPNLGQLPGYYALGDVAMPSHGQAPRTAFVVSGEGNLLARPTGYTWIWSDWGSGGTHDVSFWAPVAPSGYTCLGSVATLGYSAPSTELIRCVKSEYVLPAGSGWVWNDSGSGADYDLALWQANPLDHRGLGASAMVAQGHHGNPEGGRFWVLNKSATANPELQGTPVEASTALQYAPRIWLHHEESYFPSSAEFFLPNMHEANGHLVTNQPLGCDSCTDPQFLDGQRPDQTHVPAYAQIVTRTQGGVPTNITDVIYWSFYPYNNGKRVCVGWYTSLGCVGAYSTFGNHVGDWEHLTVRFVDGRPAQVYMSQHADGQTFTFGGKEVALSGWHPEAYSAKGSHGLYPDAARHTYETLFNGDALHDDTSRGVAWNTWDRPVIFNWQPMGTFTGSLSWLNITSDWGNEAAGCDNIVSQQSGECVLNSGPTAPLKKGFASPSAMSLE</sequence>
<evidence type="ECO:0008006" key="3">
    <source>
        <dbReference type="Google" id="ProtNLM"/>
    </source>
</evidence>
<accession>A0A1I0L979</accession>
<dbReference type="InterPro" id="IPR009291">
    <property type="entry name" value="Vps62"/>
</dbReference>
<keyword evidence="2" id="KW-1185">Reference proteome</keyword>
<dbReference type="Pfam" id="PF06101">
    <property type="entry name" value="Vps62"/>
    <property type="match status" value="2"/>
</dbReference>
<protein>
    <recommendedName>
        <fullName evidence="3">DUF946 domain-containing protein</fullName>
    </recommendedName>
</protein>
<dbReference type="PANTHER" id="PTHR48174:SF5">
    <property type="entry name" value="VACUOLAR PROTEIN SORTING-ASSOCIATED PROTEIN 62"/>
    <property type="match status" value="1"/>
</dbReference>
<dbReference type="PANTHER" id="PTHR48174">
    <property type="entry name" value="DUF946 FAMILY PROTEIN"/>
    <property type="match status" value="1"/>
</dbReference>
<name>A0A1I0L979_9BACT</name>
<dbReference type="EMBL" id="FOIJ01000022">
    <property type="protein sequence ID" value="SEU36467.1"/>
    <property type="molecule type" value="Genomic_DNA"/>
</dbReference>
<evidence type="ECO:0000313" key="1">
    <source>
        <dbReference type="EMBL" id="SEU36467.1"/>
    </source>
</evidence>
<proteinExistence type="predicted"/>
<evidence type="ECO:0000313" key="2">
    <source>
        <dbReference type="Proteomes" id="UP000199181"/>
    </source>
</evidence>
<dbReference type="AlphaFoldDB" id="A0A1I0L979"/>